<feature type="repeat" description="WD" evidence="3">
    <location>
        <begin position="811"/>
        <end position="854"/>
    </location>
</feature>
<dbReference type="SUPFAM" id="SSF50998">
    <property type="entry name" value="Quinoprotein alcohol dehydrogenase-like"/>
    <property type="match status" value="1"/>
</dbReference>
<dbReference type="PROSITE" id="PS50082">
    <property type="entry name" value="WD_REPEATS_2"/>
    <property type="match status" value="12"/>
</dbReference>
<reference evidence="5 6" key="1">
    <citation type="submission" date="2020-08" db="EMBL/GenBank/DDBJ databases">
        <title>Sequencing the genomes of 1000 actinobacteria strains.</title>
        <authorList>
            <person name="Klenk H.-P."/>
        </authorList>
    </citation>
    <scope>NUCLEOTIDE SEQUENCE [LARGE SCALE GENOMIC DNA]</scope>
    <source>
        <strain evidence="5 6">DSM 12511</strain>
    </source>
</reference>
<feature type="repeat" description="WD" evidence="3">
    <location>
        <begin position="946"/>
        <end position="989"/>
    </location>
</feature>
<dbReference type="PROSITE" id="PS50294">
    <property type="entry name" value="WD_REPEATS_REGION"/>
    <property type="match status" value="10"/>
</dbReference>
<dbReference type="Pfam" id="PF00400">
    <property type="entry name" value="WD40"/>
    <property type="match status" value="12"/>
</dbReference>
<protein>
    <submittedName>
        <fullName evidence="5">WD40 repeat protein</fullName>
    </submittedName>
</protein>
<dbReference type="SMART" id="SM00320">
    <property type="entry name" value="WD40"/>
    <property type="match status" value="13"/>
</dbReference>
<dbReference type="InterPro" id="IPR027417">
    <property type="entry name" value="P-loop_NTPase"/>
</dbReference>
<feature type="repeat" description="WD" evidence="3">
    <location>
        <begin position="1081"/>
        <end position="1124"/>
    </location>
</feature>
<comment type="caution">
    <text evidence="5">The sequence shown here is derived from an EMBL/GenBank/DDBJ whole genome shotgun (WGS) entry which is preliminary data.</text>
</comment>
<dbReference type="PRINTS" id="PR00320">
    <property type="entry name" value="GPROTEINBRPT"/>
</dbReference>
<dbReference type="Pfam" id="PF00656">
    <property type="entry name" value="Peptidase_C14"/>
    <property type="match status" value="1"/>
</dbReference>
<dbReference type="InterPro" id="IPR019775">
    <property type="entry name" value="WD40_repeat_CS"/>
</dbReference>
<keyword evidence="2" id="KW-0677">Repeat</keyword>
<dbReference type="InterPro" id="IPR015943">
    <property type="entry name" value="WD40/YVTN_repeat-like_dom_sf"/>
</dbReference>
<dbReference type="GO" id="GO:0006508">
    <property type="term" value="P:proteolysis"/>
    <property type="evidence" value="ECO:0007669"/>
    <property type="project" value="InterPro"/>
</dbReference>
<feature type="domain" description="Peptidase C14 caspase" evidence="4">
    <location>
        <begin position="31"/>
        <end position="174"/>
    </location>
</feature>
<feature type="repeat" description="WD" evidence="3">
    <location>
        <begin position="901"/>
        <end position="944"/>
    </location>
</feature>
<dbReference type="EMBL" id="JACHML010000001">
    <property type="protein sequence ID" value="MBB6390010.1"/>
    <property type="molecule type" value="Genomic_DNA"/>
</dbReference>
<evidence type="ECO:0000256" key="1">
    <source>
        <dbReference type="ARBA" id="ARBA00022574"/>
    </source>
</evidence>
<dbReference type="SUPFAM" id="SSF50978">
    <property type="entry name" value="WD40 repeat-like"/>
    <property type="match status" value="2"/>
</dbReference>
<feature type="repeat" description="WD" evidence="3">
    <location>
        <begin position="1148"/>
        <end position="1169"/>
    </location>
</feature>
<keyword evidence="1 3" id="KW-0853">WD repeat</keyword>
<feature type="repeat" description="WD" evidence="3">
    <location>
        <begin position="1171"/>
        <end position="1214"/>
    </location>
</feature>
<dbReference type="InterPro" id="IPR011600">
    <property type="entry name" value="Pept_C14_caspase"/>
</dbReference>
<evidence type="ECO:0000313" key="6">
    <source>
        <dbReference type="Proteomes" id="UP000537775"/>
    </source>
</evidence>
<dbReference type="PANTHER" id="PTHR44156">
    <property type="entry name" value="SUPERNUMERARY LIMBS, ISOFORM B-RELATED"/>
    <property type="match status" value="1"/>
</dbReference>
<dbReference type="InterPro" id="IPR053299">
    <property type="entry name" value="ASTRA_WD_repeat"/>
</dbReference>
<dbReference type="PROSITE" id="PS00678">
    <property type="entry name" value="WD_REPEATS_1"/>
    <property type="match status" value="12"/>
</dbReference>
<feature type="repeat" description="WD" evidence="3">
    <location>
        <begin position="1036"/>
        <end position="1079"/>
    </location>
</feature>
<dbReference type="InterPro" id="IPR036322">
    <property type="entry name" value="WD40_repeat_dom_sf"/>
</dbReference>
<evidence type="ECO:0000256" key="3">
    <source>
        <dbReference type="PROSITE-ProRule" id="PRU00221"/>
    </source>
</evidence>
<sequence length="1432" mass="153097">MGELRSAVFHVSRFDSVARSGELPTPGSFDELPGASDAAARVRGALTGLGYTVSGDAELRSKELGRRVFDFIEEGKPDDVQIVHISSHGEPADASHELYIIGSDGERHREAGVEAWVREIEDHADKRAVTLFVVDACYAGRASELSWQVARSTTDRLPRAIVLAATRWDKRAYEFYLSRALAEVLGSPKEHLDILRTERYLPWETVRDCVDDVMIRLDDGATGQRPRWTPIGQRLLPEDFPFFPNPDYEPPTPLESVKAAAPAGLVALMDAVDVGHFTGRATNDRVQDGTGVGLFRGRHRELESLSAWLDTPASEDSVRVVTGSPGAGKSALLGMLVCAGIQPLRETTRQVWEHVPHQARPLVAAAAVHARNLQVEDVSSTIARQLDLLSQDRKAMAPSDLVTAIRTMGQQPTIILDALDEAADVGSLVSVLLLTLVHARRRDGTRACRILVGTRSGYPWTEIAPLLEAIDRDQILDLDRADPAILTADLHDFVHDALGLDPRWARARPATRAKIAHDIARALVESTTTVDLGRAANWGAFLVASLYVDYLRREIEPTDDTAVASASRHVPTTLPAVLELDLASDIKGSRRRTLTAIALGHGDGIPARIAAIIDSALSPPSDVAPEPRDWQSAIDDVRFYLRSTGDADGTNLYRVFHQGLTDYLTSTLNPEDSSRVLEAIISDRTTKDEYRHWVTAGRYLARHALDHAADAGRAVELLEDTELLVAASPHAVRAALHETARQPRDIAAVYSASPLDVADPARRRDVLSLNARRFRLDDVADKLLSHPDRPSRFAPRWSTGSQTSQALIDTLTGHTSTVAAVACTTLDGRPTAVTASHDDRVRIWDLTTGQPIGEPLTGHTNTVYAVACTTLGGHPAAVTGGWDRTVRIWDLTTAQPTGKPLTGHTNTVTAVACTTINGQPTAVTGSKDRTIRIWNLTTGESVGKPLTGHTNTVTAVACTTINGQPTAVTGSKDRTIRIWNLTTGQPTGKPLTGDTGDVTAVACTTINGQPTAVTGDNAGIVRIWDLTTGQPTGKPLTGHTSDVTAVACTTINGQPTAVTGSKDRTIRIWNLAKGESVGSPLTGHTNIVAAVACSTIGGRPIAVTGSRDATVRIWELAMGRPLGEPATGHTGDVYAGAGTTLNGLPAAVTASHDHTVRVWDLTTGGPIGKPLAGHTDGVYTVACTTLDGRPIAVTGSNDRTIRIWDLTTGQPTGRPLTGHTDSVTAAACATLDGRPVAVTASHDHTVRIWDLTTGQPTGKPLTGHTDSVYTVACTTLNGRPIAVTGGRDHTIRIWDLTTGQPTGKPLTGHTDSVYTVACTTLNGRPIAVTGGRDHTIRIWDLTTGQPTGKPLTGHTDSVYTVACTTLDGHPIAVTGSLDRRVGVWDITTGRNMATFQTVDQVRAVVPRSLPEGPLGILIGFGHEVALLSWEPE</sequence>
<dbReference type="Gene3D" id="3.40.50.300">
    <property type="entry name" value="P-loop containing nucleotide triphosphate hydrolases"/>
    <property type="match status" value="1"/>
</dbReference>
<dbReference type="Gene3D" id="2.130.10.10">
    <property type="entry name" value="YVTN repeat-like/Quinoprotein amine dehydrogenase"/>
    <property type="match status" value="5"/>
</dbReference>
<dbReference type="InterPro" id="IPR029030">
    <property type="entry name" value="Caspase-like_dom_sf"/>
</dbReference>
<gene>
    <name evidence="5" type="ORF">HD594_000323</name>
</gene>
<dbReference type="SUPFAM" id="SSF52129">
    <property type="entry name" value="Caspase-like"/>
    <property type="match status" value="1"/>
</dbReference>
<feature type="repeat" description="WD" evidence="3">
    <location>
        <begin position="1216"/>
        <end position="1259"/>
    </location>
</feature>
<dbReference type="InterPro" id="IPR011047">
    <property type="entry name" value="Quinoprotein_ADH-like_sf"/>
</dbReference>
<evidence type="ECO:0000313" key="5">
    <source>
        <dbReference type="EMBL" id="MBB6390010.1"/>
    </source>
</evidence>
<feature type="repeat" description="WD" evidence="3">
    <location>
        <begin position="1261"/>
        <end position="1304"/>
    </location>
</feature>
<name>A0A7X0FMY8_9MICO</name>
<evidence type="ECO:0000256" key="2">
    <source>
        <dbReference type="ARBA" id="ARBA00022737"/>
    </source>
</evidence>
<dbReference type="Proteomes" id="UP000537775">
    <property type="component" value="Unassembled WGS sequence"/>
</dbReference>
<keyword evidence="6" id="KW-1185">Reference proteome</keyword>
<proteinExistence type="predicted"/>
<feature type="repeat" description="WD" evidence="3">
    <location>
        <begin position="1306"/>
        <end position="1349"/>
    </location>
</feature>
<dbReference type="InterPro" id="IPR001680">
    <property type="entry name" value="WD40_rpt"/>
</dbReference>
<evidence type="ECO:0000259" key="4">
    <source>
        <dbReference type="Pfam" id="PF00656"/>
    </source>
</evidence>
<accession>A0A7X0FMY8</accession>
<feature type="repeat" description="WD" evidence="3">
    <location>
        <begin position="856"/>
        <end position="899"/>
    </location>
</feature>
<dbReference type="GO" id="GO:0004197">
    <property type="term" value="F:cysteine-type endopeptidase activity"/>
    <property type="evidence" value="ECO:0007669"/>
    <property type="project" value="InterPro"/>
</dbReference>
<organism evidence="5 6">
    <name type="scientific">Microbacterium thalassium</name>
    <dbReference type="NCBI Taxonomy" id="362649"/>
    <lineage>
        <taxon>Bacteria</taxon>
        <taxon>Bacillati</taxon>
        <taxon>Actinomycetota</taxon>
        <taxon>Actinomycetes</taxon>
        <taxon>Micrococcales</taxon>
        <taxon>Microbacteriaceae</taxon>
        <taxon>Microbacterium</taxon>
    </lineage>
</organism>
<dbReference type="InterPro" id="IPR020472">
    <property type="entry name" value="WD40_PAC1"/>
</dbReference>
<dbReference type="CDD" id="cd00200">
    <property type="entry name" value="WD40"/>
    <property type="match status" value="2"/>
</dbReference>
<feature type="repeat" description="WD" evidence="3">
    <location>
        <begin position="1351"/>
        <end position="1394"/>
    </location>
</feature>
<dbReference type="RefSeq" id="WP_184749280.1">
    <property type="nucleotide sequence ID" value="NZ_JACHML010000001.1"/>
</dbReference>